<dbReference type="Proteomes" id="UP000256486">
    <property type="component" value="Unassembled WGS sequence"/>
</dbReference>
<dbReference type="AlphaFoldDB" id="A0A3E0VHG6"/>
<evidence type="ECO:0000256" key="1">
    <source>
        <dbReference type="SAM" id="SignalP"/>
    </source>
</evidence>
<comment type="caution">
    <text evidence="2">The sequence shown here is derived from an EMBL/GenBank/DDBJ whole genome shotgun (WGS) entry which is preliminary data.</text>
</comment>
<proteinExistence type="predicted"/>
<gene>
    <name evidence="2" type="ORF">B7R54_06530</name>
</gene>
<feature type="signal peptide" evidence="1">
    <location>
        <begin position="1"/>
        <end position="32"/>
    </location>
</feature>
<evidence type="ECO:0008006" key="4">
    <source>
        <dbReference type="Google" id="ProtNLM"/>
    </source>
</evidence>
<accession>A0A3E0VHG6</accession>
<keyword evidence="3" id="KW-1185">Reference proteome</keyword>
<sequence length="169" mass="17461">MNRRSIKTTAAVVCVAAATIGLGLAGATPATASPVAPTATTSSDQSFIVPSGSLPGARSVEFLGEYKASSTTDNIAAYGVYFTCDDGATVLVEGTSFWPGDVRYGRLDGAQFYGTIPIAEVGHTCVIHGVAPTGRALTFEKPWNKPDESDQPRLQFASKTIVKSASGGL</sequence>
<evidence type="ECO:0000313" key="2">
    <source>
        <dbReference type="EMBL" id="RFA08918.1"/>
    </source>
</evidence>
<dbReference type="OrthoDB" id="10018017at2"/>
<feature type="chain" id="PRO_5017569412" description="Secreted protein" evidence="1">
    <location>
        <begin position="33"/>
        <end position="169"/>
    </location>
</feature>
<dbReference type="EMBL" id="NBWZ01000001">
    <property type="protein sequence ID" value="RFA08918.1"/>
    <property type="molecule type" value="Genomic_DNA"/>
</dbReference>
<protein>
    <recommendedName>
        <fullName evidence="4">Secreted protein</fullName>
    </recommendedName>
</protein>
<evidence type="ECO:0000313" key="3">
    <source>
        <dbReference type="Proteomes" id="UP000256486"/>
    </source>
</evidence>
<keyword evidence="1" id="KW-0732">Signal</keyword>
<name>A0A3E0VHG6_9MICO</name>
<reference evidence="2 3" key="1">
    <citation type="submission" date="2017-04" db="EMBL/GenBank/DDBJ databases">
        <title>Comparative genome analysis of Subtercola boreus.</title>
        <authorList>
            <person name="Cho Y.-J."/>
            <person name="Cho A."/>
            <person name="Kim O.-S."/>
            <person name="Lee J.-I."/>
        </authorList>
    </citation>
    <scope>NUCLEOTIDE SEQUENCE [LARGE SCALE GENOMIC DNA]</scope>
    <source>
        <strain evidence="2 3">K300</strain>
    </source>
</reference>
<organism evidence="2 3">
    <name type="scientific">Subtercola boreus</name>
    <dbReference type="NCBI Taxonomy" id="120213"/>
    <lineage>
        <taxon>Bacteria</taxon>
        <taxon>Bacillati</taxon>
        <taxon>Actinomycetota</taxon>
        <taxon>Actinomycetes</taxon>
        <taxon>Micrococcales</taxon>
        <taxon>Microbacteriaceae</taxon>
        <taxon>Subtercola</taxon>
    </lineage>
</organism>
<dbReference type="RefSeq" id="WP_116414318.1">
    <property type="nucleotide sequence ID" value="NZ_NBWZ01000001.1"/>
</dbReference>